<accession>A0A1T4JLA5</accession>
<reference evidence="4" key="1">
    <citation type="submission" date="2017-02" db="EMBL/GenBank/DDBJ databases">
        <authorList>
            <person name="Varghese N."/>
            <person name="Submissions S."/>
        </authorList>
    </citation>
    <scope>NUCLEOTIDE SEQUENCE [LARGE SCALE GENOMIC DNA]</scope>
    <source>
        <strain evidence="4">DSM 15739</strain>
    </source>
</reference>
<dbReference type="InterPro" id="IPR050300">
    <property type="entry name" value="GDXG_lipolytic_enzyme"/>
</dbReference>
<dbReference type="Pfam" id="PF20434">
    <property type="entry name" value="BD-FAE"/>
    <property type="match status" value="1"/>
</dbReference>
<dbReference type="PANTHER" id="PTHR48081:SF6">
    <property type="entry name" value="PEPTIDASE S9 PROLYL OLIGOPEPTIDASE CATALYTIC DOMAIN-CONTAINING PROTEIN"/>
    <property type="match status" value="1"/>
</dbReference>
<evidence type="ECO:0000256" key="1">
    <source>
        <dbReference type="ARBA" id="ARBA00022801"/>
    </source>
</evidence>
<sequence>MRYFEEQIGENGAVAKFYLHEANPEIDGDRLYPVMVLCPGGGYMFTSNRESEMVALQFFAKGFQVMVVHYATEGVQAFNAELANWPDAPISQYPNPLVELATAMTILKENAEEWSINEEYIVVGGFSAGGNLAAQLGVHWHEEWLAQLVGKSNELYRPTHLVLIYPALTIPSTVRPEYGQSVNPMMYAITGKAENTEVELADLKPTNFVNDMTPPSFIWHTREDDVVPVTDSIEFALALEQYKIPYELHIFDKGKHGLSLANILTGRQTANSNYQASKWIDLLLEWLAPTKTAPNRFFDYTE</sequence>
<feature type="domain" description="BD-FAE-like" evidence="2">
    <location>
        <begin position="30"/>
        <end position="238"/>
    </location>
</feature>
<protein>
    <submittedName>
        <fullName evidence="3">Acetyl esterase/lipase</fullName>
    </submittedName>
</protein>
<keyword evidence="4" id="KW-1185">Reference proteome</keyword>
<evidence type="ECO:0000313" key="4">
    <source>
        <dbReference type="Proteomes" id="UP000189941"/>
    </source>
</evidence>
<dbReference type="PANTHER" id="PTHR48081">
    <property type="entry name" value="AB HYDROLASE SUPERFAMILY PROTEIN C4A8.06C"/>
    <property type="match status" value="1"/>
</dbReference>
<keyword evidence="1" id="KW-0378">Hydrolase</keyword>
<dbReference type="AlphaFoldDB" id="A0A1T4JLA5"/>
<dbReference type="Proteomes" id="UP000189941">
    <property type="component" value="Unassembled WGS sequence"/>
</dbReference>
<evidence type="ECO:0000259" key="2">
    <source>
        <dbReference type="Pfam" id="PF20434"/>
    </source>
</evidence>
<organism evidence="3 4">
    <name type="scientific">Globicatella sulfidifaciens DSM 15739</name>
    <dbReference type="NCBI Taxonomy" id="1121925"/>
    <lineage>
        <taxon>Bacteria</taxon>
        <taxon>Bacillati</taxon>
        <taxon>Bacillota</taxon>
        <taxon>Bacilli</taxon>
        <taxon>Lactobacillales</taxon>
        <taxon>Aerococcaceae</taxon>
        <taxon>Globicatella</taxon>
    </lineage>
</organism>
<evidence type="ECO:0000313" key="3">
    <source>
        <dbReference type="EMBL" id="SJZ30955.1"/>
    </source>
</evidence>
<dbReference type="OrthoDB" id="9794725at2"/>
<dbReference type="GO" id="GO:0016787">
    <property type="term" value="F:hydrolase activity"/>
    <property type="evidence" value="ECO:0007669"/>
    <property type="project" value="UniProtKB-KW"/>
</dbReference>
<dbReference type="SUPFAM" id="SSF53474">
    <property type="entry name" value="alpha/beta-Hydrolases"/>
    <property type="match status" value="1"/>
</dbReference>
<dbReference type="Gene3D" id="3.40.50.1820">
    <property type="entry name" value="alpha/beta hydrolase"/>
    <property type="match status" value="1"/>
</dbReference>
<dbReference type="InterPro" id="IPR029058">
    <property type="entry name" value="AB_hydrolase_fold"/>
</dbReference>
<dbReference type="InterPro" id="IPR049492">
    <property type="entry name" value="BD-FAE-like_dom"/>
</dbReference>
<dbReference type="RefSeq" id="WP_078754996.1">
    <property type="nucleotide sequence ID" value="NZ_FUWO01000001.1"/>
</dbReference>
<dbReference type="EMBL" id="FUWO01000001">
    <property type="protein sequence ID" value="SJZ30955.1"/>
    <property type="molecule type" value="Genomic_DNA"/>
</dbReference>
<name>A0A1T4JLA5_9LACT</name>
<proteinExistence type="predicted"/>
<gene>
    <name evidence="3" type="ORF">SAMN02746011_00115</name>
</gene>
<dbReference type="STRING" id="1121925.SAMN02746011_00115"/>